<dbReference type="PANTHER" id="PTHR30290:SF65">
    <property type="entry name" value="MONOACYL PHOSPHATIDYLINOSITOL TETRAMANNOSIDE-BINDING PROTEIN LPQW-RELATED"/>
    <property type="match status" value="1"/>
</dbReference>
<feature type="signal peptide" evidence="1">
    <location>
        <begin position="1"/>
        <end position="26"/>
    </location>
</feature>
<dbReference type="PIRSF" id="PIRSF002741">
    <property type="entry name" value="MppA"/>
    <property type="match status" value="1"/>
</dbReference>
<keyword evidence="1" id="KW-0732">Signal</keyword>
<comment type="caution">
    <text evidence="3">The sequence shown here is derived from an EMBL/GenBank/DDBJ whole genome shotgun (WGS) entry which is preliminary data.</text>
</comment>
<dbReference type="Gene3D" id="3.10.105.10">
    <property type="entry name" value="Dipeptide-binding Protein, Domain 3"/>
    <property type="match status" value="1"/>
</dbReference>
<dbReference type="SUPFAM" id="SSF53850">
    <property type="entry name" value="Periplasmic binding protein-like II"/>
    <property type="match status" value="1"/>
</dbReference>
<proteinExistence type="predicted"/>
<accession>A0ABU4F966</accession>
<organism evidence="3 4">
    <name type="scientific">Streptomyces prunicolor</name>
    <dbReference type="NCBI Taxonomy" id="67348"/>
    <lineage>
        <taxon>Bacteria</taxon>
        <taxon>Bacillati</taxon>
        <taxon>Actinomycetota</taxon>
        <taxon>Actinomycetes</taxon>
        <taxon>Kitasatosporales</taxon>
        <taxon>Streptomycetaceae</taxon>
        <taxon>Streptomyces</taxon>
    </lineage>
</organism>
<reference evidence="3 4" key="1">
    <citation type="submission" date="2023-10" db="EMBL/GenBank/DDBJ databases">
        <title>Characterization of rhizosphere-enriched actinobacteria from wheat plants lab-grown on chernevaya soil.</title>
        <authorList>
            <person name="Tikhonova E.N."/>
            <person name="Konopkin A."/>
            <person name="Kravchenko I.K."/>
        </authorList>
    </citation>
    <scope>NUCLEOTIDE SEQUENCE [LARGE SCALE GENOMIC DNA]</scope>
    <source>
        <strain evidence="3 4">RR29</strain>
    </source>
</reference>
<dbReference type="CDD" id="cd08501">
    <property type="entry name" value="PBP2_Lpqw"/>
    <property type="match status" value="1"/>
</dbReference>
<name>A0ABU4F966_9ACTN</name>
<gene>
    <name evidence="3" type="ORF">R5A26_14400</name>
</gene>
<dbReference type="InterPro" id="IPR039424">
    <property type="entry name" value="SBP_5"/>
</dbReference>
<dbReference type="PANTHER" id="PTHR30290">
    <property type="entry name" value="PERIPLASMIC BINDING COMPONENT OF ABC TRANSPORTER"/>
    <property type="match status" value="1"/>
</dbReference>
<protein>
    <submittedName>
        <fullName evidence="3">ABC transporter family substrate-binding protein</fullName>
    </submittedName>
</protein>
<dbReference type="Gene3D" id="3.90.76.10">
    <property type="entry name" value="Dipeptide-binding Protein, Domain 1"/>
    <property type="match status" value="1"/>
</dbReference>
<dbReference type="InterPro" id="IPR030678">
    <property type="entry name" value="Peptide/Ni-bd"/>
</dbReference>
<keyword evidence="4" id="KW-1185">Reference proteome</keyword>
<evidence type="ECO:0000256" key="1">
    <source>
        <dbReference type="SAM" id="SignalP"/>
    </source>
</evidence>
<evidence type="ECO:0000259" key="2">
    <source>
        <dbReference type="Pfam" id="PF00496"/>
    </source>
</evidence>
<evidence type="ECO:0000313" key="3">
    <source>
        <dbReference type="EMBL" id="MDV7217139.1"/>
    </source>
</evidence>
<sequence>MRVPSSALTRALTLAAGLVLVLTACSSGGGGGDSNKGSSAGLTSCNTVGKANTCNSAATKSGGTFTYVLEKNIQQWNVQDVNGNTFENGEALEVVLPQVFIPQPDFSVALNTDLVTSATQTSTSPQTIVYKINPKAAWNDGTPITADDFTYYWRTNNGKDCPPPPASDSTQTHGCLPQSTAGYDRIKSLTPSDNGKTFTMVMSKPYSDWKSLFGAGYPLYPAHTAEKISGAKAGDATAMTATQMAQAWQYFLKTPPTKYPTAGPYKMQQWVDNDHATYVPDPKWTGAKKATLQRLIFKVISDATQEPTALKNNEVQGIYPQPEVDLVNQVKDIPGVTYTIGNGLTWEHFDLNLHNPVLGKYLALRQAMFTAINIKDIIAKTVGQFDPSVKPLGNHNFVPGQAGYKDVVTGTGQGSGDLTKAKAYLTAAKFTGVGTALKTPDGKTVGPFNCRYTTGNQIRQSECQILQSNLASLGIKVTIKPIGAADLGTVLAGHQYDIIVFAWVAAPFPSSGAQQNWFTGGGGNYGGYSDKKADALISQAVGETDATKAAALLNQADQLMVNDAYVLPLYQKPTFFATQTRFVNMRNNSTNVGPAYNTGTWGLKK</sequence>
<dbReference type="EMBL" id="JAWMAJ010000039">
    <property type="protein sequence ID" value="MDV7217139.1"/>
    <property type="molecule type" value="Genomic_DNA"/>
</dbReference>
<dbReference type="PROSITE" id="PS51257">
    <property type="entry name" value="PROKAR_LIPOPROTEIN"/>
    <property type="match status" value="1"/>
</dbReference>
<dbReference type="InterPro" id="IPR000914">
    <property type="entry name" value="SBP_5_dom"/>
</dbReference>
<dbReference type="Gene3D" id="3.40.190.10">
    <property type="entry name" value="Periplasmic binding protein-like II"/>
    <property type="match status" value="1"/>
</dbReference>
<evidence type="ECO:0000313" key="4">
    <source>
        <dbReference type="Proteomes" id="UP001187346"/>
    </source>
</evidence>
<feature type="chain" id="PRO_5047298170" evidence="1">
    <location>
        <begin position="27"/>
        <end position="605"/>
    </location>
</feature>
<dbReference type="Pfam" id="PF00496">
    <property type="entry name" value="SBP_bac_5"/>
    <property type="match status" value="1"/>
</dbReference>
<feature type="domain" description="Solute-binding protein family 5" evidence="2">
    <location>
        <begin position="112"/>
        <end position="524"/>
    </location>
</feature>
<dbReference type="Proteomes" id="UP001187346">
    <property type="component" value="Unassembled WGS sequence"/>
</dbReference>
<dbReference type="RefSeq" id="WP_317771554.1">
    <property type="nucleotide sequence ID" value="NZ_JAWMAJ010000039.1"/>
</dbReference>